<gene>
    <name evidence="1" type="ORF">LEP1GSC194_0610</name>
</gene>
<reference evidence="1 2" key="1">
    <citation type="submission" date="2013-01" db="EMBL/GenBank/DDBJ databases">
        <authorList>
            <person name="Harkins D.M."/>
            <person name="Durkin A.S."/>
            <person name="Brinkac L.M."/>
            <person name="Haft D.H."/>
            <person name="Selengut J.D."/>
            <person name="Sanka R."/>
            <person name="DePew J."/>
            <person name="Purushe J."/>
            <person name="Galloway R.L."/>
            <person name="Vinetz J.M."/>
            <person name="Sutton G.G."/>
            <person name="Nierman W.C."/>
            <person name="Fouts D.E."/>
        </authorList>
    </citation>
    <scope>NUCLEOTIDE SEQUENCE [LARGE SCALE GENOMIC DNA]</scope>
    <source>
        <strain evidence="1 2">79601</strain>
    </source>
</reference>
<dbReference type="EMBL" id="ANIK01000005">
    <property type="protein sequence ID" value="EMJ97805.1"/>
    <property type="molecule type" value="Genomic_DNA"/>
</dbReference>
<protein>
    <submittedName>
        <fullName evidence="1">Uncharacterized protein</fullName>
    </submittedName>
</protein>
<dbReference type="AlphaFoldDB" id="M6DGX7"/>
<name>M6DGX7_9LEPT</name>
<accession>M6DGX7</accession>
<sequence length="106" mass="12309">MKRFDEPNRFLFTTRPKTCGSAIHTFNFFVQTAFHSKIPASNQKSIWRSSFKKGSNVLLYSIEGAFFVFDPLEHPSQVILRFYYVLNSYSGSGRKNTFPDCRENLP</sequence>
<comment type="caution">
    <text evidence="1">The sequence shown here is derived from an EMBL/GenBank/DDBJ whole genome shotgun (WGS) entry which is preliminary data.</text>
</comment>
<organism evidence="1 2">
    <name type="scientific">Leptospira alstonii serovar Sichuan str. 79601</name>
    <dbReference type="NCBI Taxonomy" id="1218565"/>
    <lineage>
        <taxon>Bacteria</taxon>
        <taxon>Pseudomonadati</taxon>
        <taxon>Spirochaetota</taxon>
        <taxon>Spirochaetia</taxon>
        <taxon>Leptospirales</taxon>
        <taxon>Leptospiraceae</taxon>
        <taxon>Leptospira</taxon>
    </lineage>
</organism>
<dbReference type="Proteomes" id="UP000011988">
    <property type="component" value="Unassembled WGS sequence"/>
</dbReference>
<evidence type="ECO:0000313" key="1">
    <source>
        <dbReference type="EMBL" id="EMJ97805.1"/>
    </source>
</evidence>
<dbReference type="PATRIC" id="fig|1218565.3.peg.417"/>
<evidence type="ECO:0000313" key="2">
    <source>
        <dbReference type="Proteomes" id="UP000011988"/>
    </source>
</evidence>
<proteinExistence type="predicted"/>